<keyword evidence="17" id="KW-1185">Reference proteome</keyword>
<dbReference type="EMBL" id="ABEU02000023">
    <property type="protein sequence ID" value="PNR29427.1"/>
    <property type="molecule type" value="Genomic_DNA"/>
</dbReference>
<evidence type="ECO:0000256" key="13">
    <source>
        <dbReference type="RuleBase" id="RU363037"/>
    </source>
</evidence>
<dbReference type="Gene3D" id="1.10.1160.10">
    <property type="entry name" value="Glutamyl-trna Synthetase, Domain 2"/>
    <property type="match status" value="1"/>
</dbReference>
<dbReference type="CDD" id="cd10289">
    <property type="entry name" value="GST_C_AaRS_like"/>
    <property type="match status" value="1"/>
</dbReference>
<dbReference type="Pfam" id="PF00043">
    <property type="entry name" value="GST_C"/>
    <property type="match status" value="1"/>
</dbReference>
<dbReference type="Gene3D" id="3.40.50.620">
    <property type="entry name" value="HUPs"/>
    <property type="match status" value="1"/>
</dbReference>
<keyword evidence="5" id="KW-0597">Phosphoprotein</keyword>
<reference evidence="15 17" key="2">
    <citation type="journal article" date="2018" name="Plant J.">
        <title>The Physcomitrella patens chromosome-scale assembly reveals moss genome structure and evolution.</title>
        <authorList>
            <person name="Lang D."/>
            <person name="Ullrich K.K."/>
            <person name="Murat F."/>
            <person name="Fuchs J."/>
            <person name="Jenkins J."/>
            <person name="Haas F.B."/>
            <person name="Piednoel M."/>
            <person name="Gundlach H."/>
            <person name="Van Bel M."/>
            <person name="Meyberg R."/>
            <person name="Vives C."/>
            <person name="Morata J."/>
            <person name="Symeonidi A."/>
            <person name="Hiss M."/>
            <person name="Muchero W."/>
            <person name="Kamisugi Y."/>
            <person name="Saleh O."/>
            <person name="Blanc G."/>
            <person name="Decker E.L."/>
            <person name="van Gessel N."/>
            <person name="Grimwood J."/>
            <person name="Hayes R.D."/>
            <person name="Graham S.W."/>
            <person name="Gunter L.E."/>
            <person name="McDaniel S.F."/>
            <person name="Hoernstein S.N.W."/>
            <person name="Larsson A."/>
            <person name="Li F.W."/>
            <person name="Perroud P.F."/>
            <person name="Phillips J."/>
            <person name="Ranjan P."/>
            <person name="Rokshar D.S."/>
            <person name="Rothfels C.J."/>
            <person name="Schneider L."/>
            <person name="Shu S."/>
            <person name="Stevenson D.W."/>
            <person name="Thummler F."/>
            <person name="Tillich M."/>
            <person name="Villarreal Aguilar J.C."/>
            <person name="Widiez T."/>
            <person name="Wong G.K."/>
            <person name="Wymore A."/>
            <person name="Zhang Y."/>
            <person name="Zimmer A.D."/>
            <person name="Quatrano R.S."/>
            <person name="Mayer K.F.X."/>
            <person name="Goodstein D."/>
            <person name="Casacuberta J.M."/>
            <person name="Vandepoele K."/>
            <person name="Reski R."/>
            <person name="Cuming A.C."/>
            <person name="Tuskan G.A."/>
            <person name="Maumus F."/>
            <person name="Salse J."/>
            <person name="Schmutz J."/>
            <person name="Rensing S.A."/>
        </authorList>
    </citation>
    <scope>NUCLEOTIDE SEQUENCE [LARGE SCALE GENOMIC DNA]</scope>
    <source>
        <strain evidence="16 17">cv. Gransden 2004</strain>
    </source>
</reference>
<dbReference type="InterPro" id="IPR014729">
    <property type="entry name" value="Rossmann-like_a/b/a_fold"/>
</dbReference>
<evidence type="ECO:0000256" key="2">
    <source>
        <dbReference type="ARBA" id="ARBA00008927"/>
    </source>
</evidence>
<dbReference type="Gene3D" id="1.20.1050.130">
    <property type="match status" value="1"/>
</dbReference>
<dbReference type="GO" id="GO:0005524">
    <property type="term" value="F:ATP binding"/>
    <property type="evidence" value="ECO:0007669"/>
    <property type="project" value="UniProtKB-KW"/>
</dbReference>
<evidence type="ECO:0000256" key="3">
    <source>
        <dbReference type="ARBA" id="ARBA00012835"/>
    </source>
</evidence>
<dbReference type="GO" id="GO:0048608">
    <property type="term" value="P:reproductive structure development"/>
    <property type="evidence" value="ECO:0007669"/>
    <property type="project" value="UniProtKB-ARBA"/>
</dbReference>
<comment type="similarity">
    <text evidence="2">Belongs to the class-I aminoacyl-tRNA synthetase family. Glutamate--tRNA ligase type 2 subfamily.</text>
</comment>
<dbReference type="AlphaFoldDB" id="A0A2K1IJH5"/>
<proteinExistence type="inferred from homology"/>
<dbReference type="InterPro" id="IPR001412">
    <property type="entry name" value="aa-tRNA-synth_I_CS"/>
</dbReference>
<keyword evidence="9 13" id="KW-0648">Protein biosynthesis</keyword>
<keyword evidence="6 13" id="KW-0436">Ligase</keyword>
<dbReference type="NCBIfam" id="TIGR00463">
    <property type="entry name" value="gltX_arch"/>
    <property type="match status" value="1"/>
</dbReference>
<dbReference type="FunFam" id="3.90.800.10:FF:000001">
    <property type="entry name" value="Glutamine--tRNA ligase"/>
    <property type="match status" value="1"/>
</dbReference>
<dbReference type="InterPro" id="IPR020061">
    <property type="entry name" value="Glu_tRNA_lig_a-bdl"/>
</dbReference>
<evidence type="ECO:0000256" key="7">
    <source>
        <dbReference type="ARBA" id="ARBA00022741"/>
    </source>
</evidence>
<dbReference type="GO" id="GO:0006424">
    <property type="term" value="P:glutamyl-tRNA aminoacylation"/>
    <property type="evidence" value="ECO:0000318"/>
    <property type="project" value="GO_Central"/>
</dbReference>
<evidence type="ECO:0000313" key="15">
    <source>
        <dbReference type="EMBL" id="PNR29427.1"/>
    </source>
</evidence>
<dbReference type="Gene3D" id="2.40.240.10">
    <property type="entry name" value="Ribosomal Protein L25, Chain P"/>
    <property type="match status" value="1"/>
</dbReference>
<evidence type="ECO:0000256" key="10">
    <source>
        <dbReference type="ARBA" id="ARBA00023146"/>
    </source>
</evidence>
<dbReference type="InterPro" id="IPR049437">
    <property type="entry name" value="tRNA-synt_1c_C2"/>
</dbReference>
<dbReference type="Pfam" id="PF03950">
    <property type="entry name" value="tRNA-synt_1c_C"/>
    <property type="match status" value="1"/>
</dbReference>
<dbReference type="InterPro" id="IPR050132">
    <property type="entry name" value="Gln/Glu-tRNA_Ligase"/>
</dbReference>
<evidence type="ECO:0000256" key="9">
    <source>
        <dbReference type="ARBA" id="ARBA00022917"/>
    </source>
</evidence>
<keyword evidence="10 13" id="KW-0030">Aminoacyl-tRNA synthetase</keyword>
<dbReference type="STRING" id="3218.A0A2K1IJH5"/>
<name>A0A2K1IJH5_PHYPA</name>
<dbReference type="PANTHER" id="PTHR43097:SF5">
    <property type="entry name" value="GLUTAMATE--TRNA LIGASE"/>
    <property type="match status" value="1"/>
</dbReference>
<dbReference type="FunFam" id="1.10.1160.10:FF:000001">
    <property type="entry name" value="Glutamine--tRNA ligase"/>
    <property type="match status" value="1"/>
</dbReference>
<feature type="domain" description="GST C-terminal" evidence="14">
    <location>
        <begin position="1"/>
        <end position="128"/>
    </location>
</feature>
<dbReference type="SUPFAM" id="SSF52374">
    <property type="entry name" value="Nucleotidylyl transferase"/>
    <property type="match status" value="1"/>
</dbReference>
<dbReference type="GO" id="GO:0009791">
    <property type="term" value="P:post-embryonic development"/>
    <property type="evidence" value="ECO:0007669"/>
    <property type="project" value="UniProtKB-ARBA"/>
</dbReference>
<evidence type="ECO:0000256" key="6">
    <source>
        <dbReference type="ARBA" id="ARBA00022598"/>
    </source>
</evidence>
<dbReference type="PRINTS" id="PR00987">
    <property type="entry name" value="TRNASYNTHGLU"/>
</dbReference>
<dbReference type="FunFam" id="2.40.240.10:FF:000004">
    <property type="entry name" value="Glutamyl-tRNA synthetase, cytoplasmic"/>
    <property type="match status" value="1"/>
</dbReference>
<dbReference type="Gene3D" id="3.90.800.10">
    <property type="entry name" value="Glutamyl-tRNA Synthetase, Domain 3"/>
    <property type="match status" value="1"/>
</dbReference>
<dbReference type="InterPro" id="IPR010987">
    <property type="entry name" value="Glutathione-S-Trfase_C-like"/>
</dbReference>
<evidence type="ECO:0000256" key="1">
    <source>
        <dbReference type="ARBA" id="ARBA00004496"/>
    </source>
</evidence>
<dbReference type="InterPro" id="IPR036282">
    <property type="entry name" value="Glutathione-S-Trfase_C_sf"/>
</dbReference>
<reference evidence="16" key="3">
    <citation type="submission" date="2020-12" db="UniProtKB">
        <authorList>
            <consortium name="EnsemblPlants"/>
        </authorList>
    </citation>
    <scope>IDENTIFICATION</scope>
</reference>
<dbReference type="PROSITE" id="PS00178">
    <property type="entry name" value="AA_TRNA_LIGASE_I"/>
    <property type="match status" value="1"/>
</dbReference>
<dbReference type="Pfam" id="PF00749">
    <property type="entry name" value="tRNA-synt_1c"/>
    <property type="match status" value="1"/>
</dbReference>
<dbReference type="InterPro" id="IPR011035">
    <property type="entry name" value="Ribosomal_bL25/Gln-tRNA_synth"/>
</dbReference>
<dbReference type="GO" id="GO:0005829">
    <property type="term" value="C:cytosol"/>
    <property type="evidence" value="ECO:0000318"/>
    <property type="project" value="GO_Central"/>
</dbReference>
<dbReference type="PROSITE" id="PS50405">
    <property type="entry name" value="GST_CTER"/>
    <property type="match status" value="1"/>
</dbReference>
<dbReference type="InterPro" id="IPR020058">
    <property type="entry name" value="Glu/Gln-tRNA-synth_Ib_cat-dom"/>
</dbReference>
<evidence type="ECO:0000259" key="14">
    <source>
        <dbReference type="PROSITE" id="PS50405"/>
    </source>
</evidence>
<dbReference type="InterPro" id="IPR020056">
    <property type="entry name" value="Rbsml_bL25/Gln-tRNA_synth_N"/>
</dbReference>
<dbReference type="EC" id="6.1.1.17" evidence="3"/>
<dbReference type="InterPro" id="IPR004526">
    <property type="entry name" value="Glu-tRNA-synth_arc/euk"/>
</dbReference>
<dbReference type="SUPFAM" id="SSF47616">
    <property type="entry name" value="GST C-terminal domain-like"/>
    <property type="match status" value="1"/>
</dbReference>
<comment type="subcellular location">
    <subcellularLocation>
        <location evidence="1">Cytoplasm</location>
    </subcellularLocation>
</comment>
<dbReference type="SUPFAM" id="SSF50715">
    <property type="entry name" value="Ribosomal protein L25-like"/>
    <property type="match status" value="1"/>
</dbReference>
<organism evidence="15">
    <name type="scientific">Physcomitrium patens</name>
    <name type="common">Spreading-leaved earth moss</name>
    <name type="synonym">Physcomitrella patens</name>
    <dbReference type="NCBI Taxonomy" id="3218"/>
    <lineage>
        <taxon>Eukaryota</taxon>
        <taxon>Viridiplantae</taxon>
        <taxon>Streptophyta</taxon>
        <taxon>Embryophyta</taxon>
        <taxon>Bryophyta</taxon>
        <taxon>Bryophytina</taxon>
        <taxon>Bryopsida</taxon>
        <taxon>Funariidae</taxon>
        <taxon>Funariales</taxon>
        <taxon>Funariaceae</taxon>
        <taxon>Physcomitrium</taxon>
    </lineage>
</organism>
<dbReference type="EnsemblPlants" id="Pp3c23_15390V3.1">
    <property type="protein sequence ID" value="Pp3c23_15390V3.1"/>
    <property type="gene ID" value="Pp3c23_15390"/>
</dbReference>
<dbReference type="FunCoup" id="A0A2K1IJH5">
    <property type="interactions" value="3205"/>
</dbReference>
<evidence type="ECO:0000313" key="17">
    <source>
        <dbReference type="Proteomes" id="UP000006727"/>
    </source>
</evidence>
<keyword evidence="4" id="KW-0963">Cytoplasm</keyword>
<dbReference type="PANTHER" id="PTHR43097">
    <property type="entry name" value="GLUTAMINE-TRNA LIGASE"/>
    <property type="match status" value="1"/>
</dbReference>
<dbReference type="GO" id="GO:0017102">
    <property type="term" value="C:methionyl glutamyl tRNA synthetase complex"/>
    <property type="evidence" value="ECO:0000318"/>
    <property type="project" value="GO_Central"/>
</dbReference>
<reference evidence="15 17" key="1">
    <citation type="journal article" date="2008" name="Science">
        <title>The Physcomitrella genome reveals evolutionary insights into the conquest of land by plants.</title>
        <authorList>
            <person name="Rensing S."/>
            <person name="Lang D."/>
            <person name="Zimmer A."/>
            <person name="Terry A."/>
            <person name="Salamov A."/>
            <person name="Shapiro H."/>
            <person name="Nishiyama T."/>
            <person name="Perroud P.-F."/>
            <person name="Lindquist E."/>
            <person name="Kamisugi Y."/>
            <person name="Tanahashi T."/>
            <person name="Sakakibara K."/>
            <person name="Fujita T."/>
            <person name="Oishi K."/>
            <person name="Shin-I T."/>
            <person name="Kuroki Y."/>
            <person name="Toyoda A."/>
            <person name="Suzuki Y."/>
            <person name="Hashimoto A."/>
            <person name="Yamaguchi K."/>
            <person name="Sugano A."/>
            <person name="Kohara Y."/>
            <person name="Fujiyama A."/>
            <person name="Anterola A."/>
            <person name="Aoki S."/>
            <person name="Ashton N."/>
            <person name="Barbazuk W.B."/>
            <person name="Barker E."/>
            <person name="Bennetzen J."/>
            <person name="Bezanilla M."/>
            <person name="Blankenship R."/>
            <person name="Cho S.H."/>
            <person name="Dutcher S."/>
            <person name="Estelle M."/>
            <person name="Fawcett J.A."/>
            <person name="Gundlach H."/>
            <person name="Hanada K."/>
            <person name="Heyl A."/>
            <person name="Hicks K.A."/>
            <person name="Hugh J."/>
            <person name="Lohr M."/>
            <person name="Mayer K."/>
            <person name="Melkozernov A."/>
            <person name="Murata T."/>
            <person name="Nelson D."/>
            <person name="Pils B."/>
            <person name="Prigge M."/>
            <person name="Reiss B."/>
            <person name="Renner T."/>
            <person name="Rombauts S."/>
            <person name="Rushton P."/>
            <person name="Sanderfoot A."/>
            <person name="Schween G."/>
            <person name="Shiu S.-H."/>
            <person name="Stueber K."/>
            <person name="Theodoulou F.L."/>
            <person name="Tu H."/>
            <person name="Van de Peer Y."/>
            <person name="Verrier P.J."/>
            <person name="Waters E."/>
            <person name="Wood A."/>
            <person name="Yang L."/>
            <person name="Cove D."/>
            <person name="Cuming A."/>
            <person name="Hasebe M."/>
            <person name="Lucas S."/>
            <person name="Mishler D.B."/>
            <person name="Reski R."/>
            <person name="Grigoriev I."/>
            <person name="Quatrano R.S."/>
            <person name="Boore J.L."/>
        </authorList>
    </citation>
    <scope>NUCLEOTIDE SEQUENCE [LARGE SCALE GENOMIC DNA]</scope>
    <source>
        <strain evidence="16 17">cv. Gransden 2004</strain>
    </source>
</reference>
<dbReference type="InParanoid" id="A0A2K1IJH5"/>
<keyword evidence="7 13" id="KW-0547">Nucleotide-binding</keyword>
<evidence type="ECO:0000313" key="16">
    <source>
        <dbReference type="EnsemblPlants" id="Pp3c23_15390V3.1"/>
    </source>
</evidence>
<dbReference type="InterPro" id="IPR020059">
    <property type="entry name" value="Glu/Gln-tRNA-synth_Ib_codon-bd"/>
</dbReference>
<protein>
    <recommendedName>
        <fullName evidence="3">glutamate--tRNA ligase</fullName>
        <ecNumber evidence="3">6.1.1.17</ecNumber>
    </recommendedName>
    <alternativeName>
        <fullName evidence="11">Glutamyl-tRNA synthetase</fullName>
    </alternativeName>
</protein>
<sequence length="646" mass="73199">MAEVKQLLSLIIDTFKSSEGHALVGNPSEVDEWLSYASSFGVRSEFEGACAHANNYLSLRTYFVGNDLTVADITIVAYLAKAGPRWESFRKSAKFPNLVQWYNCILVQYPAIANVLPSRGAGKPAPEVSKSSSATAVSAEAKETVDGSFEVDLPGAEMGKVCTRFPPEPSGYLHIGHAEAVLLNQFFAQKYKGRLIIRFDDTNPAKEKDEFVESILQDLDTLGVKGDVITYTSDYFPQLMEIDTEREQMQLEREAMIESKYRNQTVEENLKLWKEMIAGSTRGVQCCVRAKMDMSNPNASLRDPVYYHCNPTPHHRVGSKYKVYPTYDFACPFVDSIEGVTHALRVLEDMQLRKVHVWDFSRLIFVYTLLSKRKLQWFVDNGRVEGRYDPRFPIVQGIIRRGLTIEALKQFILSQGASKNLNLMEWDKLWNINKKIIDPVCPRHTAVLSEGKVLLDPSNGPETPFTRVILRHKKYVPAGKKATVFTKKIWLDHADATAVSEGEEVTLMDWGNCFIRKIERDQYGLITRLQGEFHVEGSVKTTKLKLTWLPKTSELVPLTLVDLDHLIVKKKLEENDDFVSVLNPVTRIESAAVGDSNMRNLQRGEIIQLERKGYYICDVPFLRSSKPIVLISIPDGRQQKPPGQQR</sequence>
<dbReference type="InterPro" id="IPR004046">
    <property type="entry name" value="GST_C"/>
</dbReference>
<dbReference type="Proteomes" id="UP000006727">
    <property type="component" value="Chromosome 23"/>
</dbReference>
<evidence type="ECO:0000256" key="12">
    <source>
        <dbReference type="ARBA" id="ARBA00048351"/>
    </source>
</evidence>
<accession>A0A2K1IJH5</accession>
<evidence type="ECO:0000256" key="4">
    <source>
        <dbReference type="ARBA" id="ARBA00022490"/>
    </source>
</evidence>
<evidence type="ECO:0000256" key="11">
    <source>
        <dbReference type="ARBA" id="ARBA00030865"/>
    </source>
</evidence>
<keyword evidence="8 13" id="KW-0067">ATP-binding</keyword>
<dbReference type="Pfam" id="PF20974">
    <property type="entry name" value="tRNA-synt_1c_C2"/>
    <property type="match status" value="1"/>
</dbReference>
<gene>
    <name evidence="15" type="ORF">PHYPA_028120</name>
</gene>
<dbReference type="GO" id="GO:0004818">
    <property type="term" value="F:glutamate-tRNA ligase activity"/>
    <property type="evidence" value="ECO:0000318"/>
    <property type="project" value="GO_Central"/>
</dbReference>
<dbReference type="InterPro" id="IPR000924">
    <property type="entry name" value="Glu/Gln-tRNA-synth"/>
</dbReference>
<evidence type="ECO:0000256" key="8">
    <source>
        <dbReference type="ARBA" id="ARBA00022840"/>
    </source>
</evidence>
<evidence type="ECO:0000256" key="5">
    <source>
        <dbReference type="ARBA" id="ARBA00022553"/>
    </source>
</evidence>
<comment type="catalytic activity">
    <reaction evidence="12">
        <text>tRNA(Glu) + L-glutamate + ATP = L-glutamyl-tRNA(Glu) + AMP + diphosphate</text>
        <dbReference type="Rhea" id="RHEA:23540"/>
        <dbReference type="Rhea" id="RHEA-COMP:9663"/>
        <dbReference type="Rhea" id="RHEA-COMP:9680"/>
        <dbReference type="ChEBI" id="CHEBI:29985"/>
        <dbReference type="ChEBI" id="CHEBI:30616"/>
        <dbReference type="ChEBI" id="CHEBI:33019"/>
        <dbReference type="ChEBI" id="CHEBI:78442"/>
        <dbReference type="ChEBI" id="CHEBI:78520"/>
        <dbReference type="ChEBI" id="CHEBI:456215"/>
        <dbReference type="EC" id="6.1.1.17"/>
    </reaction>
</comment>
<dbReference type="Gramene" id="Pp3c23_15390V3.1">
    <property type="protein sequence ID" value="Pp3c23_15390V3.1"/>
    <property type="gene ID" value="Pp3c23_15390"/>
</dbReference>